<evidence type="ECO:0000313" key="2">
    <source>
        <dbReference type="Proteomes" id="UP001596524"/>
    </source>
</evidence>
<comment type="caution">
    <text evidence="1">The sequence shown here is derived from an EMBL/GenBank/DDBJ whole genome shotgun (WGS) entry which is preliminary data.</text>
</comment>
<keyword evidence="2" id="KW-1185">Reference proteome</keyword>
<accession>A0ABW2MV79</accession>
<name>A0ABW2MV79_9ACTN</name>
<sequence length="354" mass="38714">MSVKEEFEAVTADIEKYLGILKGNETAWEWREGYKNDYFSHYSAPYSPIPPTFQTSPPGGEYTVFFQDLLLPDEAFVDAQHKVDFGRQINERCATSFTNGVNWASGIADYLNSLCADIIRPDAAALHESVQLFHDSMIETQAALPVGWTAVNFESWVGGSSDACQIVVEQLHAMVLDQYSLYYAHCFALYGGACALVVAAQEGLVKAMEDIRDGIKANLQAWQNLGGPPFDATPMDPQVVAIEAVARTILGKVPGIGTAFEVGELGGSILGLFGLDVGDLVTHSFDARDAETTYNEMTAMLQDAYLTPLQDGMHNLQSEKSSAIRSAQDGIYPWLPEPLAGAANEQWRHDQEDA</sequence>
<organism evidence="1 2">
    <name type="scientific">Nocardioides astragali</name>
    <dbReference type="NCBI Taxonomy" id="1776736"/>
    <lineage>
        <taxon>Bacteria</taxon>
        <taxon>Bacillati</taxon>
        <taxon>Actinomycetota</taxon>
        <taxon>Actinomycetes</taxon>
        <taxon>Propionibacteriales</taxon>
        <taxon>Nocardioidaceae</taxon>
        <taxon>Nocardioides</taxon>
    </lineage>
</organism>
<protein>
    <submittedName>
        <fullName evidence="1">Uncharacterized protein</fullName>
    </submittedName>
</protein>
<reference evidence="2" key="1">
    <citation type="journal article" date="2019" name="Int. J. Syst. Evol. Microbiol.">
        <title>The Global Catalogue of Microorganisms (GCM) 10K type strain sequencing project: providing services to taxonomists for standard genome sequencing and annotation.</title>
        <authorList>
            <consortium name="The Broad Institute Genomics Platform"/>
            <consortium name="The Broad Institute Genome Sequencing Center for Infectious Disease"/>
            <person name="Wu L."/>
            <person name="Ma J."/>
        </authorList>
    </citation>
    <scope>NUCLEOTIDE SEQUENCE [LARGE SCALE GENOMIC DNA]</scope>
    <source>
        <strain evidence="2">FCH27</strain>
    </source>
</reference>
<proteinExistence type="predicted"/>
<dbReference type="Proteomes" id="UP001596524">
    <property type="component" value="Unassembled WGS sequence"/>
</dbReference>
<dbReference type="EMBL" id="JBHTCH010000001">
    <property type="protein sequence ID" value="MFC7358867.1"/>
    <property type="molecule type" value="Genomic_DNA"/>
</dbReference>
<evidence type="ECO:0000313" key="1">
    <source>
        <dbReference type="EMBL" id="MFC7358867.1"/>
    </source>
</evidence>
<dbReference type="RefSeq" id="WP_255890358.1">
    <property type="nucleotide sequence ID" value="NZ_JAFMZM010000003.1"/>
</dbReference>
<gene>
    <name evidence="1" type="ORF">ACFQO6_01190</name>
</gene>